<dbReference type="InterPro" id="IPR036188">
    <property type="entry name" value="FAD/NAD-bd_sf"/>
</dbReference>
<evidence type="ECO:0000259" key="5">
    <source>
        <dbReference type="Pfam" id="PF17806"/>
    </source>
</evidence>
<evidence type="ECO:0000259" key="4">
    <source>
        <dbReference type="Pfam" id="PF08669"/>
    </source>
</evidence>
<dbReference type="PRINTS" id="PR00368">
    <property type="entry name" value="FADPNR"/>
</dbReference>
<dbReference type="Pfam" id="PF12831">
    <property type="entry name" value="FAD_oxidored"/>
    <property type="match status" value="1"/>
</dbReference>
<evidence type="ECO:0000259" key="3">
    <source>
        <dbReference type="Pfam" id="PF01571"/>
    </source>
</evidence>
<feature type="domain" description="SoxA A3" evidence="5">
    <location>
        <begin position="509"/>
        <end position="590"/>
    </location>
</feature>
<dbReference type="EMBL" id="JALKCG010000001">
    <property type="protein sequence ID" value="MCK0207665.1"/>
    <property type="molecule type" value="Genomic_DNA"/>
</dbReference>
<accession>A0ABT0DK69</accession>
<sequence>MSRLNRNRLEAGGLIDRARPLDFVFDGHRYHGYAGDTLASALLANGVRLVGRSFKYHRPRGIFSAGAEEPNALVELRADARREPNSRATVTELFDGLEATSQNRWPSLGLDLLSLNRFLAPFLGAGFYYKTFMWPAAFWEKLYEPVIRRAAGLGRAAREADPDHYEKATAFCDVLVIGAGPAGLMAALAAGRSGARVILADEDFLPGGRLNTMAGEVHGQPAAAFAAHVAAELASLPNVRLMTRTTVFGVYDGGTYGALERVADHLAVPAPFQPRQRLWRIVARRALLAAGATERPIVFGGNDRPGVMLAGAVGTYVQRHAVLPGRHVALFANNDGAWREMLDAAATGANVETVVDVRPNVAPELVEAARARGIRVFTEARVIATQGRTLRSFDVLSPGGRERLAADTLAVSGGWSPCVHLTCHHGGKPAWNEALAAFVPGATPPGLAVAGAANGTFGLGAALREGAGKGAEAAGALGFPVPPLDVPQVEDAPFALTPFWHVGESRGPAFVDLQNDVTAKDVGIAHAEGFRSVEHLKRYTTLGMATDQGRTSNVTGLAIMASLTGASIPETGTTIFRPPYSPVALGALAGHHRGKDFRPVRLTPTHEWARAQGAVFVETGAWLRAQYFPRKGERDWLETVSREVKAVRASVGLIDVSTFGKIDLQGPDAGTLLDRVYINTFSTLAVGKARYGVMLREDGFVMDDGTTARVAPEHYVMTTTTANAAKVYQHLEFCLQVLWPELDVSLASVSEQWAQIAIAGPRSRQVLAKIVDTGVDVTNEGLPFMGAVEARVMGGVEARLFRLSFSGELGYEIAVPARSGAALAEALMQAGEEFAITPYGVEALGVMRIEKGHVSGNELSGQTTARDLGLGRMASTKKDYIGRVMASRPGLVDPARPCLAGFRPVNGSSRLRAGAHFLPLGARPETANDEGYMTSVAYSPHLGHWIGLGLIVRGPERIGERVRAYDPVRGEEFEVEICAPGFIDPEGERLRG</sequence>
<protein>
    <submittedName>
        <fullName evidence="6">Sarcosine oxidase subunit alpha family protein</fullName>
    </submittedName>
</protein>
<dbReference type="PANTHER" id="PTHR43757">
    <property type="entry name" value="AMINOMETHYLTRANSFERASE"/>
    <property type="match status" value="1"/>
</dbReference>
<proteinExistence type="inferred from homology"/>
<dbReference type="Pfam" id="PF13510">
    <property type="entry name" value="Fer2_4"/>
    <property type="match status" value="1"/>
</dbReference>
<dbReference type="InterPro" id="IPR041854">
    <property type="entry name" value="BFD-like_2Fe2S-bd_dom_sf"/>
</dbReference>
<dbReference type="Gene3D" id="1.10.10.1100">
    <property type="entry name" value="BFD-like [2Fe-2S]-binding domain"/>
    <property type="match status" value="1"/>
</dbReference>
<gene>
    <name evidence="6" type="ORF">MWN33_06415</name>
</gene>
<dbReference type="PIRSF" id="PIRSF037980">
    <property type="entry name" value="SoxA"/>
    <property type="match status" value="1"/>
</dbReference>
<evidence type="ECO:0000313" key="6">
    <source>
        <dbReference type="EMBL" id="MCK0207665.1"/>
    </source>
</evidence>
<dbReference type="InterPro" id="IPR006222">
    <property type="entry name" value="GCVT_N"/>
</dbReference>
<feature type="domain" description="Aminomethyltransferase C-terminal" evidence="4">
    <location>
        <begin position="899"/>
        <end position="984"/>
    </location>
</feature>
<dbReference type="PRINTS" id="PR00411">
    <property type="entry name" value="PNDRDTASEI"/>
</dbReference>
<dbReference type="PANTHER" id="PTHR43757:SF2">
    <property type="entry name" value="AMINOMETHYLTRANSFERASE, MITOCHONDRIAL"/>
    <property type="match status" value="1"/>
</dbReference>
<comment type="caution">
    <text evidence="6">The sequence shown here is derived from an EMBL/GenBank/DDBJ whole genome shotgun (WGS) entry which is preliminary data.</text>
</comment>
<dbReference type="SUPFAM" id="SSF101790">
    <property type="entry name" value="Aminomethyltransferase beta-barrel domain"/>
    <property type="match status" value="1"/>
</dbReference>
<dbReference type="InterPro" id="IPR013977">
    <property type="entry name" value="GcvT_C"/>
</dbReference>
<dbReference type="NCBIfam" id="TIGR01372">
    <property type="entry name" value="soxA"/>
    <property type="match status" value="1"/>
</dbReference>
<dbReference type="Pfam" id="PF01571">
    <property type="entry name" value="GCV_T"/>
    <property type="match status" value="1"/>
</dbReference>
<name>A0ABT0DK69_9HYPH</name>
<evidence type="ECO:0000256" key="2">
    <source>
        <dbReference type="ARBA" id="ARBA00023002"/>
    </source>
</evidence>
<evidence type="ECO:0000313" key="7">
    <source>
        <dbReference type="Proteomes" id="UP001202867"/>
    </source>
</evidence>
<dbReference type="Gene3D" id="3.50.50.60">
    <property type="entry name" value="FAD/NAD(P)-binding domain"/>
    <property type="match status" value="1"/>
</dbReference>
<dbReference type="Pfam" id="PF08669">
    <property type="entry name" value="GCV_T_C"/>
    <property type="match status" value="1"/>
</dbReference>
<feature type="domain" description="GCVT N-terminal" evidence="3">
    <location>
        <begin position="606"/>
        <end position="878"/>
    </location>
</feature>
<dbReference type="SUPFAM" id="SSF51905">
    <property type="entry name" value="FAD/NAD(P)-binding domain"/>
    <property type="match status" value="1"/>
</dbReference>
<dbReference type="Proteomes" id="UP001202867">
    <property type="component" value="Unassembled WGS sequence"/>
</dbReference>
<dbReference type="SUPFAM" id="SSF103025">
    <property type="entry name" value="Folate-binding domain"/>
    <property type="match status" value="1"/>
</dbReference>
<dbReference type="Gene3D" id="3.10.20.440">
    <property type="entry name" value="2Fe-2S iron-sulphur cluster binding domain, sarcosine oxidase, alpha subunit, N-terminal domain"/>
    <property type="match status" value="1"/>
</dbReference>
<keyword evidence="2" id="KW-0560">Oxidoreductase</keyword>
<dbReference type="Gene3D" id="3.30.1360.120">
    <property type="entry name" value="Probable tRNA modification gtpase trme, domain 1"/>
    <property type="match status" value="1"/>
</dbReference>
<reference evidence="7" key="1">
    <citation type="submission" date="2023-07" db="EMBL/GenBank/DDBJ databases">
        <title>Ancylobacter moscoviensis sp. nov., facultatively methylotrophic bacteria from activated sludge and the reclassification of Starkeya novella (Starkey 1934) Kelly et al. 2000 as Ancylobacter novellus comb. nov., Starkeya koreensis Im et al. 2006 as Ancylobacter koreensis comb.nov., Angulomicrobium tetraedrale Vasil'eva et al. 1986 as Ancylobacter tetraedralis comb. nov., Angulomicrobium amanitiforme Fritz et al. 2004 as Ancylobacter amanitiformis comb. nov. and Methylorhabdus multivorans Doronina et al. 1996 as Ancylobacter multivorans comb. nov. and emended description of the genus Ancylobacter.</title>
        <authorList>
            <person name="Doronina N."/>
            <person name="Chemodurova A."/>
            <person name="Grouzdev D."/>
            <person name="Koziaeva V."/>
            <person name="Shi W."/>
            <person name="Wu L."/>
            <person name="Kaparullina E."/>
        </authorList>
    </citation>
    <scope>NUCLEOTIDE SEQUENCE [LARGE SCALE GENOMIC DNA]</scope>
    <source>
        <strain evidence="7">Jip08</strain>
    </source>
</reference>
<dbReference type="InterPro" id="IPR028896">
    <property type="entry name" value="GcvT/YgfZ/DmdA"/>
</dbReference>
<comment type="similarity">
    <text evidence="1">Belongs to the GcvT family.</text>
</comment>
<dbReference type="RefSeq" id="WP_247199594.1">
    <property type="nucleotide sequence ID" value="NZ_JALKCG010000001.1"/>
</dbReference>
<dbReference type="InterPro" id="IPR029043">
    <property type="entry name" value="GcvT/YgfZ_C"/>
</dbReference>
<dbReference type="InterPro" id="IPR041117">
    <property type="entry name" value="SoxA_A3"/>
</dbReference>
<keyword evidence="7" id="KW-1185">Reference proteome</keyword>
<dbReference type="Pfam" id="PF17806">
    <property type="entry name" value="SO_alpha_A3"/>
    <property type="match status" value="1"/>
</dbReference>
<dbReference type="InterPro" id="IPR006277">
    <property type="entry name" value="Sarcosine_oxidase_asu"/>
</dbReference>
<evidence type="ECO:0000256" key="1">
    <source>
        <dbReference type="ARBA" id="ARBA00008609"/>
    </source>
</evidence>
<organism evidence="6 7">
    <name type="scientific">Ancylobacter koreensis</name>
    <dbReference type="NCBI Taxonomy" id="266121"/>
    <lineage>
        <taxon>Bacteria</taxon>
        <taxon>Pseudomonadati</taxon>
        <taxon>Pseudomonadota</taxon>
        <taxon>Alphaproteobacteria</taxon>
        <taxon>Hyphomicrobiales</taxon>
        <taxon>Xanthobacteraceae</taxon>
        <taxon>Ancylobacter</taxon>
    </lineage>
</organism>
<dbReference type="InterPro" id="IPR027266">
    <property type="entry name" value="TrmE/GcvT-like"/>
</dbReference>
<dbReference type="InterPro" id="IPR042204">
    <property type="entry name" value="2Fe-2S-bd_N"/>
</dbReference>